<protein>
    <submittedName>
        <fullName evidence="2">Uncharacterized protein</fullName>
    </submittedName>
</protein>
<proteinExistence type="predicted"/>
<dbReference type="OrthoDB" id="7391871at2"/>
<comment type="caution">
    <text evidence="2">The sequence shown here is derived from an EMBL/GenBank/DDBJ whole genome shotgun (WGS) entry which is preliminary data.</text>
</comment>
<keyword evidence="1" id="KW-0472">Membrane</keyword>
<reference evidence="2 3" key="1">
    <citation type="submission" date="2020-08" db="EMBL/GenBank/DDBJ databases">
        <title>Genomic Encyclopedia of Type Strains, Phase IV (KMG-IV): sequencing the most valuable type-strain genomes for metagenomic binning, comparative biology and taxonomic classification.</title>
        <authorList>
            <person name="Goeker M."/>
        </authorList>
    </citation>
    <scope>NUCLEOTIDE SEQUENCE [LARGE SCALE GENOMIC DNA]</scope>
    <source>
        <strain evidence="2 3">DSM 103336</strain>
    </source>
</reference>
<keyword evidence="3" id="KW-1185">Reference proteome</keyword>
<name>A0A7W9BRW8_9SPHN</name>
<dbReference type="RefSeq" id="WP_157176773.1">
    <property type="nucleotide sequence ID" value="NZ_BMJP01000002.1"/>
</dbReference>
<evidence type="ECO:0000313" key="3">
    <source>
        <dbReference type="Proteomes" id="UP000546701"/>
    </source>
</evidence>
<accession>A0A7W9BRW8</accession>
<sequence>MAVFPRPSSPRRVIADLKAFITTGDRDHRTPIAIISILMPMLIIAGFLHDSYMERPEPEMTFIASWPADRTDAQIEAQQKVDEAARVARVKARQQSFQKVERQLGM</sequence>
<dbReference type="Proteomes" id="UP000546701">
    <property type="component" value="Unassembled WGS sequence"/>
</dbReference>
<feature type="transmembrane region" description="Helical" evidence="1">
    <location>
        <begin position="30"/>
        <end position="48"/>
    </location>
</feature>
<keyword evidence="1" id="KW-0812">Transmembrane</keyword>
<dbReference type="AlphaFoldDB" id="A0A7W9BRW8"/>
<dbReference type="EMBL" id="JACIJR010000003">
    <property type="protein sequence ID" value="MBB5729014.1"/>
    <property type="molecule type" value="Genomic_DNA"/>
</dbReference>
<evidence type="ECO:0000256" key="1">
    <source>
        <dbReference type="SAM" id="Phobius"/>
    </source>
</evidence>
<organism evidence="2 3">
    <name type="scientific">Sphingomonas prati</name>
    <dbReference type="NCBI Taxonomy" id="1843237"/>
    <lineage>
        <taxon>Bacteria</taxon>
        <taxon>Pseudomonadati</taxon>
        <taxon>Pseudomonadota</taxon>
        <taxon>Alphaproteobacteria</taxon>
        <taxon>Sphingomonadales</taxon>
        <taxon>Sphingomonadaceae</taxon>
        <taxon>Sphingomonas</taxon>
    </lineage>
</organism>
<evidence type="ECO:0000313" key="2">
    <source>
        <dbReference type="EMBL" id="MBB5729014.1"/>
    </source>
</evidence>
<keyword evidence="1" id="KW-1133">Transmembrane helix</keyword>
<gene>
    <name evidence="2" type="ORF">FHS99_001492</name>
</gene>